<sequence length="66" mass="6937">MTILPDPGQFDALVVGARWAGAATAMLLSRAGLKVLAIDRDAAGTDTKSTHALMRGAVMQLDRWGV</sequence>
<dbReference type="SUPFAM" id="SSF51905">
    <property type="entry name" value="FAD/NAD(P)-binding domain"/>
    <property type="match status" value="1"/>
</dbReference>
<dbReference type="GO" id="GO:0071949">
    <property type="term" value="F:FAD binding"/>
    <property type="evidence" value="ECO:0007669"/>
    <property type="project" value="InterPro"/>
</dbReference>
<dbReference type="STRING" id="441112.SAMN04488094_103142"/>
<dbReference type="InterPro" id="IPR002938">
    <property type="entry name" value="FAD-bd"/>
</dbReference>
<evidence type="ECO:0000259" key="1">
    <source>
        <dbReference type="Pfam" id="PF01494"/>
    </source>
</evidence>
<reference evidence="2 3" key="1">
    <citation type="submission" date="2016-10" db="EMBL/GenBank/DDBJ databases">
        <authorList>
            <person name="de Groot N.N."/>
        </authorList>
    </citation>
    <scope>NUCLEOTIDE SEQUENCE [LARGE SCALE GENOMIC DNA]</scope>
    <source>
        <strain evidence="2 3">DSM 19548</strain>
    </source>
</reference>
<dbReference type="Gene3D" id="3.50.50.60">
    <property type="entry name" value="FAD/NAD(P)-binding domain"/>
    <property type="match status" value="1"/>
</dbReference>
<gene>
    <name evidence="2" type="ORF">SAMN04488094_103142</name>
</gene>
<dbReference type="EMBL" id="FOLG01000003">
    <property type="protein sequence ID" value="SFC22892.1"/>
    <property type="molecule type" value="Genomic_DNA"/>
</dbReference>
<feature type="domain" description="FAD-binding" evidence="1">
    <location>
        <begin position="11"/>
        <end position="66"/>
    </location>
</feature>
<dbReference type="AlphaFoldDB" id="A0A1I1HH39"/>
<evidence type="ECO:0000313" key="2">
    <source>
        <dbReference type="EMBL" id="SFC22892.1"/>
    </source>
</evidence>
<proteinExistence type="predicted"/>
<dbReference type="Pfam" id="PF01494">
    <property type="entry name" value="FAD_binding_3"/>
    <property type="match status" value="1"/>
</dbReference>
<name>A0A1I1HH39_9RHOB</name>
<keyword evidence="3" id="KW-1185">Reference proteome</keyword>
<evidence type="ECO:0000313" key="3">
    <source>
        <dbReference type="Proteomes" id="UP000198728"/>
    </source>
</evidence>
<dbReference type="Proteomes" id="UP000198728">
    <property type="component" value="Unassembled WGS sequence"/>
</dbReference>
<organism evidence="2 3">
    <name type="scientific">Tropicimonas isoalkanivorans</name>
    <dbReference type="NCBI Taxonomy" id="441112"/>
    <lineage>
        <taxon>Bacteria</taxon>
        <taxon>Pseudomonadati</taxon>
        <taxon>Pseudomonadota</taxon>
        <taxon>Alphaproteobacteria</taxon>
        <taxon>Rhodobacterales</taxon>
        <taxon>Roseobacteraceae</taxon>
        <taxon>Tropicimonas</taxon>
    </lineage>
</organism>
<dbReference type="InterPro" id="IPR036188">
    <property type="entry name" value="FAD/NAD-bd_sf"/>
</dbReference>
<protein>
    <submittedName>
        <fullName evidence="2">FAD binding domain-containing protein</fullName>
    </submittedName>
</protein>
<accession>A0A1I1HH39</accession>